<dbReference type="EMBL" id="BAAAOR010000030">
    <property type="protein sequence ID" value="GAA1536264.1"/>
    <property type="molecule type" value="Genomic_DNA"/>
</dbReference>
<dbReference type="InterPro" id="IPR039104">
    <property type="entry name" value="6PGL"/>
</dbReference>
<dbReference type="EC" id="3.1.1.31" evidence="5 7"/>
<comment type="caution">
    <text evidence="9">The sequence shown here is derived from an EMBL/GenBank/DDBJ whole genome shotgun (WGS) entry which is preliminary data.</text>
</comment>
<dbReference type="CDD" id="cd01400">
    <property type="entry name" value="6PGL"/>
    <property type="match status" value="1"/>
</dbReference>
<accession>A0ABN2B8X0</accession>
<dbReference type="InterPro" id="IPR005900">
    <property type="entry name" value="6-phosphogluconolactonase_DevB"/>
</dbReference>
<dbReference type="NCBIfam" id="TIGR01198">
    <property type="entry name" value="pgl"/>
    <property type="match status" value="1"/>
</dbReference>
<evidence type="ECO:0000256" key="1">
    <source>
        <dbReference type="ARBA" id="ARBA00000832"/>
    </source>
</evidence>
<gene>
    <name evidence="7 9" type="primary">pgl</name>
    <name evidence="9" type="ORF">GCM10009788_43840</name>
</gene>
<dbReference type="InterPro" id="IPR037171">
    <property type="entry name" value="NagB/RpiA_transferase-like"/>
</dbReference>
<proteinExistence type="inferred from homology"/>
<evidence type="ECO:0000313" key="9">
    <source>
        <dbReference type="EMBL" id="GAA1536264.1"/>
    </source>
</evidence>
<comment type="pathway">
    <text evidence="3 7">Carbohydrate degradation; pentose phosphate pathway; D-ribulose 5-phosphate from D-glucose 6-phosphate (oxidative stage): step 2/3.</text>
</comment>
<feature type="domain" description="Glucosamine/galactosamine-6-phosphate isomerase" evidence="8">
    <location>
        <begin position="13"/>
        <end position="239"/>
    </location>
</feature>
<evidence type="ECO:0000313" key="10">
    <source>
        <dbReference type="Proteomes" id="UP001500842"/>
    </source>
</evidence>
<protein>
    <recommendedName>
        <fullName evidence="6 7">6-phosphogluconolactonase</fullName>
        <shortName evidence="7">6PGL</shortName>
        <ecNumber evidence="5 7">3.1.1.31</ecNumber>
    </recommendedName>
</protein>
<name>A0ABN2B8X0_9ACTN</name>
<evidence type="ECO:0000256" key="5">
    <source>
        <dbReference type="ARBA" id="ARBA00013198"/>
    </source>
</evidence>
<comment type="similarity">
    <text evidence="4 7">Belongs to the glucosamine/galactosamine-6-phosphate isomerase family. 6-phosphogluconolactonase subfamily.</text>
</comment>
<comment type="catalytic activity">
    <reaction evidence="1 7">
        <text>6-phospho-D-glucono-1,5-lactone + H2O = 6-phospho-D-gluconate + H(+)</text>
        <dbReference type="Rhea" id="RHEA:12556"/>
        <dbReference type="ChEBI" id="CHEBI:15377"/>
        <dbReference type="ChEBI" id="CHEBI:15378"/>
        <dbReference type="ChEBI" id="CHEBI:57955"/>
        <dbReference type="ChEBI" id="CHEBI:58759"/>
        <dbReference type="EC" id="3.1.1.31"/>
    </reaction>
</comment>
<evidence type="ECO:0000256" key="6">
    <source>
        <dbReference type="ARBA" id="ARBA00020337"/>
    </source>
</evidence>
<organism evidence="9 10">
    <name type="scientific">Nocardioides humi</name>
    <dbReference type="NCBI Taxonomy" id="449461"/>
    <lineage>
        <taxon>Bacteria</taxon>
        <taxon>Bacillati</taxon>
        <taxon>Actinomycetota</taxon>
        <taxon>Actinomycetes</taxon>
        <taxon>Propionibacteriales</taxon>
        <taxon>Nocardioidaceae</taxon>
        <taxon>Nocardioides</taxon>
    </lineage>
</organism>
<evidence type="ECO:0000256" key="2">
    <source>
        <dbReference type="ARBA" id="ARBA00002681"/>
    </source>
</evidence>
<dbReference type="PANTHER" id="PTHR11054:SF0">
    <property type="entry name" value="6-PHOSPHOGLUCONOLACTONASE"/>
    <property type="match status" value="1"/>
</dbReference>
<evidence type="ECO:0000256" key="4">
    <source>
        <dbReference type="ARBA" id="ARBA00010662"/>
    </source>
</evidence>
<dbReference type="SUPFAM" id="SSF100950">
    <property type="entry name" value="NagB/RpiA/CoA transferase-like"/>
    <property type="match status" value="1"/>
</dbReference>
<dbReference type="PANTHER" id="PTHR11054">
    <property type="entry name" value="6-PHOSPHOGLUCONOLACTONASE"/>
    <property type="match status" value="1"/>
</dbReference>
<sequence length="249" mass="25654">MTDTPQPLIEVHPDAAALATAVAGELLNRIADAQAAGHVPHIGLTGGSIADAIHREVARLAPASGVDWGAVVLWFGDERFVPADSPDRNVNQARAAFLDEVGAFRVHTAPASSEAGSAEESAASYADTVRAEGGGDFDVLMLGVGPDGHIASLFPGHPGLDATDAIAVAVHDSPKPPPDRVSLTFEALNRAQSVWFLVSGEPKADAVRRALAEVPAGQAAAALRETPARGVTGRAETVWFLDADAATLI</sequence>
<comment type="function">
    <text evidence="2 7">Hydrolysis of 6-phosphogluconolactone to 6-phosphogluconate.</text>
</comment>
<evidence type="ECO:0000256" key="7">
    <source>
        <dbReference type="RuleBase" id="RU365095"/>
    </source>
</evidence>
<evidence type="ECO:0000259" key="8">
    <source>
        <dbReference type="Pfam" id="PF01182"/>
    </source>
</evidence>
<keyword evidence="7" id="KW-0378">Hydrolase</keyword>
<dbReference type="Pfam" id="PF01182">
    <property type="entry name" value="Glucosamine_iso"/>
    <property type="match status" value="1"/>
</dbReference>
<dbReference type="Gene3D" id="3.40.50.1360">
    <property type="match status" value="1"/>
</dbReference>
<dbReference type="Proteomes" id="UP001500842">
    <property type="component" value="Unassembled WGS sequence"/>
</dbReference>
<dbReference type="InterPro" id="IPR006148">
    <property type="entry name" value="Glc/Gal-6P_isomerase"/>
</dbReference>
<evidence type="ECO:0000256" key="3">
    <source>
        <dbReference type="ARBA" id="ARBA00004961"/>
    </source>
</evidence>
<keyword evidence="10" id="KW-1185">Reference proteome</keyword>
<reference evidence="9 10" key="1">
    <citation type="journal article" date="2019" name="Int. J. Syst. Evol. Microbiol.">
        <title>The Global Catalogue of Microorganisms (GCM) 10K type strain sequencing project: providing services to taxonomists for standard genome sequencing and annotation.</title>
        <authorList>
            <consortium name="The Broad Institute Genomics Platform"/>
            <consortium name="The Broad Institute Genome Sequencing Center for Infectious Disease"/>
            <person name="Wu L."/>
            <person name="Ma J."/>
        </authorList>
    </citation>
    <scope>NUCLEOTIDE SEQUENCE [LARGE SCALE GENOMIC DNA]</scope>
    <source>
        <strain evidence="9 10">JCM 14942</strain>
    </source>
</reference>
<dbReference type="RefSeq" id="WP_344113405.1">
    <property type="nucleotide sequence ID" value="NZ_BAAAOR010000030.1"/>
</dbReference>